<reference evidence="12 13" key="1">
    <citation type="submission" date="2012-02" db="EMBL/GenBank/DDBJ databases">
        <title>The Genome Sequence of Bacteroides salyersiae CL02T12C01.</title>
        <authorList>
            <consortium name="The Broad Institute Genome Sequencing Platform"/>
            <person name="Earl A."/>
            <person name="Ward D."/>
            <person name="Feldgarden M."/>
            <person name="Gevers D."/>
            <person name="Zitomersky N.L."/>
            <person name="Coyne M.J."/>
            <person name="Comstock L.E."/>
            <person name="Young S.K."/>
            <person name="Zeng Q."/>
            <person name="Gargeya S."/>
            <person name="Fitzgerald M."/>
            <person name="Haas B."/>
            <person name="Abouelleil A."/>
            <person name="Alvarado L."/>
            <person name="Arachchi H.M."/>
            <person name="Berlin A."/>
            <person name="Chapman S.B."/>
            <person name="Gearin G."/>
            <person name="Goldberg J."/>
            <person name="Griggs A."/>
            <person name="Gujja S."/>
            <person name="Hansen M."/>
            <person name="Heiman D."/>
            <person name="Howarth C."/>
            <person name="Larimer J."/>
            <person name="Lui A."/>
            <person name="MacDonald P.J.P."/>
            <person name="McCowen C."/>
            <person name="Montmayeur A."/>
            <person name="Murphy C."/>
            <person name="Neiman D."/>
            <person name="Pearson M."/>
            <person name="Priest M."/>
            <person name="Roberts A."/>
            <person name="Saif S."/>
            <person name="Shea T."/>
            <person name="Sisk P."/>
            <person name="Stolte C."/>
            <person name="Sykes S."/>
            <person name="Wortman J."/>
            <person name="Nusbaum C."/>
            <person name="Birren B."/>
        </authorList>
    </citation>
    <scope>NUCLEOTIDE SEQUENCE [LARGE SCALE GENOMIC DNA]</scope>
    <source>
        <strain evidence="12 13">CL02T12C01</strain>
    </source>
</reference>
<dbReference type="GO" id="GO:0046872">
    <property type="term" value="F:metal ion binding"/>
    <property type="evidence" value="ECO:0007669"/>
    <property type="project" value="UniProtKB-KW"/>
</dbReference>
<evidence type="ECO:0000256" key="5">
    <source>
        <dbReference type="ARBA" id="ARBA00022801"/>
    </source>
</evidence>
<dbReference type="AlphaFoldDB" id="I9T0A6"/>
<comment type="caution">
    <text evidence="12">The sequence shown here is derived from an EMBL/GenBank/DDBJ whole genome shotgun (WGS) entry which is preliminary data.</text>
</comment>
<keyword evidence="7" id="KW-1133">Transmembrane helix</keyword>
<keyword evidence="6 10" id="KW-0862">Zinc</keyword>
<keyword evidence="3" id="KW-0812">Transmembrane</keyword>
<dbReference type="Gene3D" id="3.30.2010.10">
    <property type="entry name" value="Metalloproteases ('zincins'), catalytic domain"/>
    <property type="match status" value="1"/>
</dbReference>
<dbReference type="PANTHER" id="PTHR43221:SF3">
    <property type="entry name" value="SLL1280 PROTEIN"/>
    <property type="match status" value="1"/>
</dbReference>
<proteinExistence type="inferred from homology"/>
<dbReference type="PANTHER" id="PTHR43221">
    <property type="entry name" value="PROTEASE HTPX"/>
    <property type="match status" value="1"/>
</dbReference>
<dbReference type="RefSeq" id="WP_007480706.1">
    <property type="nucleotide sequence ID" value="NZ_JH724308.1"/>
</dbReference>
<dbReference type="GO" id="GO:0004222">
    <property type="term" value="F:metalloendopeptidase activity"/>
    <property type="evidence" value="ECO:0007669"/>
    <property type="project" value="InterPro"/>
</dbReference>
<comment type="cofactor">
    <cofactor evidence="10">
        <name>Zn(2+)</name>
        <dbReference type="ChEBI" id="CHEBI:29105"/>
    </cofactor>
    <text evidence="10">Binds 1 zinc ion per subunit.</text>
</comment>
<dbReference type="PATRIC" id="fig|997887.3.peg.2896"/>
<name>I9T0A6_9BACE</name>
<dbReference type="OrthoDB" id="9810445at2"/>
<evidence type="ECO:0000256" key="2">
    <source>
        <dbReference type="ARBA" id="ARBA00022670"/>
    </source>
</evidence>
<sequence length="301" mass="34763">MIKNKKILKGLDHSQYEHPFDQKALKALENTPGLSIVGNFITKHTIEKIYTVQYTGSNLKVTKENYPKIYEYLQYACQILDLPKVPDLYIQWGYGINAFTVGAENPIVVLNSGLIDLCDDDEIMFIIGHECGHIKSNHMLYHMMAQVVNMAIDSIPFGNIAAAPLQYALYYWDRMSEFTADRAGLLCCQNKDAAIRAFMKMAGLPIKEFNNMNYQTFIQQATEFKQLDYDAMSKVIKFISIIDASHPWTVMRAAELLNWINSDEFYKFNIGESQKRLTEDTLNVITYREDKENRKNKYLNQ</sequence>
<dbReference type="EMBL" id="AGXV01000032">
    <property type="protein sequence ID" value="EIY62171.1"/>
    <property type="molecule type" value="Genomic_DNA"/>
</dbReference>
<feature type="domain" description="Peptidase M48" evidence="11">
    <location>
        <begin position="95"/>
        <end position="259"/>
    </location>
</feature>
<comment type="similarity">
    <text evidence="10">Belongs to the peptidase M48 family.</text>
</comment>
<keyword evidence="2 10" id="KW-0645">Protease</keyword>
<accession>I9T0A6</accession>
<dbReference type="CDD" id="cd07325">
    <property type="entry name" value="M48_Ste24p_like"/>
    <property type="match status" value="1"/>
</dbReference>
<evidence type="ECO:0000256" key="3">
    <source>
        <dbReference type="ARBA" id="ARBA00022692"/>
    </source>
</evidence>
<evidence type="ECO:0000313" key="12">
    <source>
        <dbReference type="EMBL" id="EIY62171.1"/>
    </source>
</evidence>
<keyword evidence="13" id="KW-1185">Reference proteome</keyword>
<evidence type="ECO:0000256" key="9">
    <source>
        <dbReference type="ARBA" id="ARBA00023136"/>
    </source>
</evidence>
<evidence type="ECO:0000256" key="1">
    <source>
        <dbReference type="ARBA" id="ARBA00022475"/>
    </source>
</evidence>
<dbReference type="InterPro" id="IPR001915">
    <property type="entry name" value="Peptidase_M48"/>
</dbReference>
<gene>
    <name evidence="12" type="ORF">HMPREF1071_02791</name>
</gene>
<keyword evidence="5 10" id="KW-0378">Hydrolase</keyword>
<evidence type="ECO:0000256" key="8">
    <source>
        <dbReference type="ARBA" id="ARBA00023049"/>
    </source>
</evidence>
<evidence type="ECO:0000256" key="10">
    <source>
        <dbReference type="RuleBase" id="RU003983"/>
    </source>
</evidence>
<keyword evidence="8 10" id="KW-0482">Metalloprotease</keyword>
<protein>
    <recommendedName>
        <fullName evidence="11">Peptidase M48 domain-containing protein</fullName>
    </recommendedName>
</protein>
<dbReference type="GO" id="GO:0006508">
    <property type="term" value="P:proteolysis"/>
    <property type="evidence" value="ECO:0007669"/>
    <property type="project" value="UniProtKB-KW"/>
</dbReference>
<keyword evidence="4" id="KW-0479">Metal-binding</keyword>
<dbReference type="Proteomes" id="UP000005150">
    <property type="component" value="Unassembled WGS sequence"/>
</dbReference>
<keyword evidence="1" id="KW-1003">Cell membrane</keyword>
<evidence type="ECO:0000256" key="7">
    <source>
        <dbReference type="ARBA" id="ARBA00022989"/>
    </source>
</evidence>
<organism evidence="12 13">
    <name type="scientific">Bacteroides salyersiae CL02T12C01</name>
    <dbReference type="NCBI Taxonomy" id="997887"/>
    <lineage>
        <taxon>Bacteria</taxon>
        <taxon>Pseudomonadati</taxon>
        <taxon>Bacteroidota</taxon>
        <taxon>Bacteroidia</taxon>
        <taxon>Bacteroidales</taxon>
        <taxon>Bacteroidaceae</taxon>
        <taxon>Bacteroides</taxon>
    </lineage>
</organism>
<evidence type="ECO:0000313" key="13">
    <source>
        <dbReference type="Proteomes" id="UP000005150"/>
    </source>
</evidence>
<dbReference type="Pfam" id="PF01435">
    <property type="entry name" value="Peptidase_M48"/>
    <property type="match status" value="1"/>
</dbReference>
<evidence type="ECO:0000256" key="4">
    <source>
        <dbReference type="ARBA" id="ARBA00022723"/>
    </source>
</evidence>
<keyword evidence="9" id="KW-0472">Membrane</keyword>
<dbReference type="HOGENOM" id="CLU_052979_1_1_10"/>
<dbReference type="InterPro" id="IPR050083">
    <property type="entry name" value="HtpX_protease"/>
</dbReference>
<evidence type="ECO:0000256" key="6">
    <source>
        <dbReference type="ARBA" id="ARBA00022833"/>
    </source>
</evidence>
<evidence type="ECO:0000259" key="11">
    <source>
        <dbReference type="Pfam" id="PF01435"/>
    </source>
</evidence>